<dbReference type="CDD" id="cd03124">
    <property type="entry name" value="alpha_CA_prokaryotic_like"/>
    <property type="match status" value="1"/>
</dbReference>
<keyword evidence="3" id="KW-0479">Metal-binding</keyword>
<evidence type="ECO:0000256" key="7">
    <source>
        <dbReference type="SAM" id="Coils"/>
    </source>
</evidence>
<evidence type="ECO:0000256" key="2">
    <source>
        <dbReference type="ARBA" id="ARBA00012925"/>
    </source>
</evidence>
<proteinExistence type="inferred from homology"/>
<evidence type="ECO:0000313" key="10">
    <source>
        <dbReference type="EMBL" id="PUE59790.1"/>
    </source>
</evidence>
<dbReference type="EC" id="4.2.1.1" evidence="2"/>
<dbReference type="Proteomes" id="UP000251341">
    <property type="component" value="Unassembled WGS sequence"/>
</dbReference>
<sequence>MAMKNYLRLIIEIVMGLLLAGALAFGYWSYTGKNHVMSELTEASEGATEAQEELEKLTKELEEAKEKLEEAEPAAQQMMAVKESFSNGVVLQDYEAFIKAQKGPVTSERQLGLGALRLLTKGAEDPETISAFQKALEMAEWSSRLKSICAAQNALAAAGQKVKVLADCAAEKEAKGHKKGHAVHWDYAGEMGPENWGDEFPTCGKGTKQSPLNITGPFEKSKDVLVVNYKEGPLKILNNGHTIQVNVEPGSTLKINKDVYNLLQFHFHRPSEEQIDGKPMAMVAHFVHKNAEGKLAVLGVLLNDGKDNAAIQTLWNNAPKAEGPEVVVDKVKFDPSSLVPAALTHYSYEGSLTTPPCTEGVNFYILKTPVDIGKKQVVDFPFKRNARPVQPLNGRKINAN</sequence>
<dbReference type="InterPro" id="IPR041891">
    <property type="entry name" value="Alpha_CA_prokaryot-like"/>
</dbReference>
<evidence type="ECO:0000256" key="6">
    <source>
        <dbReference type="ARBA" id="ARBA00048348"/>
    </source>
</evidence>
<evidence type="ECO:0000256" key="5">
    <source>
        <dbReference type="ARBA" id="ARBA00023239"/>
    </source>
</evidence>
<evidence type="ECO:0000256" key="3">
    <source>
        <dbReference type="ARBA" id="ARBA00022723"/>
    </source>
</evidence>
<keyword evidence="5" id="KW-0456">Lyase</keyword>
<gene>
    <name evidence="10" type="ORF">B9Z44_09510</name>
</gene>
<reference evidence="10 11" key="1">
    <citation type="submission" date="2017-04" db="EMBL/GenBank/DDBJ databases">
        <title>Unexpected and diverse lifestyles within the genus Limnohabitans.</title>
        <authorList>
            <person name="Kasalicky V."/>
            <person name="Mehrshad M."/>
            <person name="Andrei S.-A."/>
            <person name="Salcher M."/>
            <person name="Kratochvilova H."/>
            <person name="Simek K."/>
            <person name="Ghai R."/>
        </authorList>
    </citation>
    <scope>NUCLEOTIDE SEQUENCE [LARGE SCALE GENOMIC DNA]</scope>
    <source>
        <strain evidence="10 11">MWH-C5</strain>
    </source>
</reference>
<dbReference type="PANTHER" id="PTHR18952:SF265">
    <property type="entry name" value="CARBONIC ANHYDRASE"/>
    <property type="match status" value="1"/>
</dbReference>
<feature type="domain" description="Alpha-carbonic anhydrase" evidence="9">
    <location>
        <begin position="183"/>
        <end position="400"/>
    </location>
</feature>
<dbReference type="InterPro" id="IPR036398">
    <property type="entry name" value="CA_dom_sf"/>
</dbReference>
<keyword evidence="4" id="KW-0862">Zinc</keyword>
<feature type="coiled-coil region" evidence="7">
    <location>
        <begin position="37"/>
        <end position="78"/>
    </location>
</feature>
<evidence type="ECO:0000259" key="9">
    <source>
        <dbReference type="PROSITE" id="PS51144"/>
    </source>
</evidence>
<evidence type="ECO:0000313" key="11">
    <source>
        <dbReference type="Proteomes" id="UP000251341"/>
    </source>
</evidence>
<feature type="transmembrane region" description="Helical" evidence="8">
    <location>
        <begin position="9"/>
        <end position="30"/>
    </location>
</feature>
<evidence type="ECO:0000256" key="4">
    <source>
        <dbReference type="ARBA" id="ARBA00022833"/>
    </source>
</evidence>
<organism evidence="10 11">
    <name type="scientific">Limnohabitans curvus</name>
    <dbReference type="NCBI Taxonomy" id="323423"/>
    <lineage>
        <taxon>Bacteria</taxon>
        <taxon>Pseudomonadati</taxon>
        <taxon>Pseudomonadota</taxon>
        <taxon>Betaproteobacteria</taxon>
        <taxon>Burkholderiales</taxon>
        <taxon>Comamonadaceae</taxon>
        <taxon>Limnohabitans</taxon>
    </lineage>
</organism>
<dbReference type="GO" id="GO:0008270">
    <property type="term" value="F:zinc ion binding"/>
    <property type="evidence" value="ECO:0007669"/>
    <property type="project" value="InterPro"/>
</dbReference>
<dbReference type="GO" id="GO:0004089">
    <property type="term" value="F:carbonate dehydratase activity"/>
    <property type="evidence" value="ECO:0007669"/>
    <property type="project" value="UniProtKB-EC"/>
</dbReference>
<dbReference type="EMBL" id="NESP01000001">
    <property type="protein sequence ID" value="PUE59790.1"/>
    <property type="molecule type" value="Genomic_DNA"/>
</dbReference>
<dbReference type="Gene3D" id="3.10.200.10">
    <property type="entry name" value="Alpha carbonic anhydrase"/>
    <property type="match status" value="1"/>
</dbReference>
<dbReference type="PROSITE" id="PS51144">
    <property type="entry name" value="ALPHA_CA_2"/>
    <property type="match status" value="1"/>
</dbReference>
<evidence type="ECO:0000256" key="1">
    <source>
        <dbReference type="ARBA" id="ARBA00010718"/>
    </source>
</evidence>
<protein>
    <recommendedName>
        <fullName evidence="2">carbonic anhydrase</fullName>
        <ecNumber evidence="2">4.2.1.1</ecNumber>
    </recommendedName>
</protein>
<keyword evidence="7" id="KW-0175">Coiled coil</keyword>
<comment type="catalytic activity">
    <reaction evidence="6">
        <text>hydrogencarbonate + H(+) = CO2 + H2O</text>
        <dbReference type="Rhea" id="RHEA:10748"/>
        <dbReference type="ChEBI" id="CHEBI:15377"/>
        <dbReference type="ChEBI" id="CHEBI:15378"/>
        <dbReference type="ChEBI" id="CHEBI:16526"/>
        <dbReference type="ChEBI" id="CHEBI:17544"/>
        <dbReference type="EC" id="4.2.1.1"/>
    </reaction>
</comment>
<dbReference type="SUPFAM" id="SSF51069">
    <property type="entry name" value="Carbonic anhydrase"/>
    <property type="match status" value="1"/>
</dbReference>
<accession>A0A315EPF4</accession>
<dbReference type="Pfam" id="PF00194">
    <property type="entry name" value="Carb_anhydrase"/>
    <property type="match status" value="1"/>
</dbReference>
<comment type="similarity">
    <text evidence="1">Belongs to the alpha-carbonic anhydrase family.</text>
</comment>
<dbReference type="SMART" id="SM01057">
    <property type="entry name" value="Carb_anhydrase"/>
    <property type="match status" value="1"/>
</dbReference>
<name>A0A315EPF4_9BURK</name>
<evidence type="ECO:0000256" key="8">
    <source>
        <dbReference type="SAM" id="Phobius"/>
    </source>
</evidence>
<keyword evidence="8" id="KW-0812">Transmembrane</keyword>
<keyword evidence="11" id="KW-1185">Reference proteome</keyword>
<keyword evidence="8" id="KW-0472">Membrane</keyword>
<comment type="caution">
    <text evidence="10">The sequence shown here is derived from an EMBL/GenBank/DDBJ whole genome shotgun (WGS) entry which is preliminary data.</text>
</comment>
<dbReference type="PANTHER" id="PTHR18952">
    <property type="entry name" value="CARBONIC ANHYDRASE"/>
    <property type="match status" value="1"/>
</dbReference>
<dbReference type="AlphaFoldDB" id="A0A315EPF4"/>
<dbReference type="InterPro" id="IPR023561">
    <property type="entry name" value="Carbonic_anhydrase_a-class"/>
</dbReference>
<keyword evidence="8" id="KW-1133">Transmembrane helix</keyword>
<dbReference type="InterPro" id="IPR001148">
    <property type="entry name" value="CA_dom"/>
</dbReference>